<dbReference type="Pfam" id="PF24463">
    <property type="entry name" value="DUF7577"/>
    <property type="match status" value="1"/>
</dbReference>
<protein>
    <recommendedName>
        <fullName evidence="3">DUF7577 domain-containing protein</fullName>
    </recommendedName>
</protein>
<keyword evidence="2" id="KW-1133">Transmembrane helix</keyword>
<feature type="transmembrane region" description="Helical" evidence="2">
    <location>
        <begin position="6"/>
        <end position="25"/>
    </location>
</feature>
<evidence type="ECO:0000313" key="5">
    <source>
        <dbReference type="Proteomes" id="UP000011669"/>
    </source>
</evidence>
<gene>
    <name evidence="4" type="ORF">C449_14677</name>
</gene>
<dbReference type="STRING" id="1227455.C449_14677"/>
<accession>M0MBS9</accession>
<name>M0MBS9_9EURY</name>
<proteinExistence type="predicted"/>
<evidence type="ECO:0000313" key="4">
    <source>
        <dbReference type="EMBL" id="EMA43232.1"/>
    </source>
</evidence>
<keyword evidence="2" id="KW-0472">Membrane</keyword>
<keyword evidence="5" id="KW-1185">Reference proteome</keyword>
<feature type="region of interest" description="Disordered" evidence="1">
    <location>
        <begin position="32"/>
        <end position="97"/>
    </location>
</feature>
<keyword evidence="2" id="KW-0812">Transmembrane</keyword>
<dbReference type="PATRIC" id="fig|1227455.4.peg.2983"/>
<sequence length="121" mass="12820">MNVAVWGLAMLVVLPLLQLPLIVYLSRRVEADEESPPPAGWGDGVYPPDPNVSQQVDGESSGASTPDRSPPSTPPLPSASPAPSTLPESPPSSVPSTIRCRRCDAANDPEFTYCHDCVARL</sequence>
<dbReference type="OrthoDB" id="214922at2157"/>
<comment type="caution">
    <text evidence="4">The sequence shown here is derived from an EMBL/GenBank/DDBJ whole genome shotgun (WGS) entry which is preliminary data.</text>
</comment>
<dbReference type="InterPro" id="IPR055999">
    <property type="entry name" value="DUF7577"/>
</dbReference>
<feature type="compositionally biased region" description="Pro residues" evidence="1">
    <location>
        <begin position="68"/>
        <end position="80"/>
    </location>
</feature>
<dbReference type="EMBL" id="AOMD01000030">
    <property type="protein sequence ID" value="EMA43232.1"/>
    <property type="molecule type" value="Genomic_DNA"/>
</dbReference>
<dbReference type="InParanoid" id="M0MBS9"/>
<evidence type="ECO:0000259" key="3">
    <source>
        <dbReference type="Pfam" id="PF24463"/>
    </source>
</evidence>
<dbReference type="Proteomes" id="UP000011669">
    <property type="component" value="Unassembled WGS sequence"/>
</dbReference>
<dbReference type="RefSeq" id="WP_006078789.1">
    <property type="nucleotide sequence ID" value="NZ_AOMD01000030.1"/>
</dbReference>
<feature type="compositionally biased region" description="Polar residues" evidence="1">
    <location>
        <begin position="51"/>
        <end position="63"/>
    </location>
</feature>
<dbReference type="AlphaFoldDB" id="M0MBS9"/>
<reference evidence="4 5" key="1">
    <citation type="journal article" date="2014" name="PLoS Genet.">
        <title>Phylogenetically driven sequencing of extremely halophilic archaea reveals strategies for static and dynamic osmo-response.</title>
        <authorList>
            <person name="Becker E.A."/>
            <person name="Seitzer P.M."/>
            <person name="Tritt A."/>
            <person name="Larsen D."/>
            <person name="Krusor M."/>
            <person name="Yao A.I."/>
            <person name="Wu D."/>
            <person name="Madern D."/>
            <person name="Eisen J.A."/>
            <person name="Darling A.E."/>
            <person name="Facciotti M.T."/>
        </authorList>
    </citation>
    <scope>NUCLEOTIDE SEQUENCE [LARGE SCALE GENOMIC DNA]</scope>
    <source>
        <strain evidence="4 5">DSM 5350</strain>
    </source>
</reference>
<evidence type="ECO:0000256" key="2">
    <source>
        <dbReference type="SAM" id="Phobius"/>
    </source>
</evidence>
<organism evidence="4 5">
    <name type="scientific">Halococcus saccharolyticus DSM 5350</name>
    <dbReference type="NCBI Taxonomy" id="1227455"/>
    <lineage>
        <taxon>Archaea</taxon>
        <taxon>Methanobacteriati</taxon>
        <taxon>Methanobacteriota</taxon>
        <taxon>Stenosarchaea group</taxon>
        <taxon>Halobacteria</taxon>
        <taxon>Halobacteriales</taxon>
        <taxon>Halococcaceae</taxon>
        <taxon>Halococcus</taxon>
    </lineage>
</organism>
<feature type="domain" description="DUF7577" evidence="3">
    <location>
        <begin position="97"/>
        <end position="121"/>
    </location>
</feature>
<evidence type="ECO:0000256" key="1">
    <source>
        <dbReference type="SAM" id="MobiDB-lite"/>
    </source>
</evidence>